<dbReference type="AlphaFoldDB" id="U4KUZ1"/>
<dbReference type="InterPro" id="IPR001810">
    <property type="entry name" value="F-box_dom"/>
</dbReference>
<dbReference type="Pfam" id="PF00646">
    <property type="entry name" value="F-box"/>
    <property type="match status" value="1"/>
</dbReference>
<dbReference type="OrthoDB" id="5348007at2759"/>
<evidence type="ECO:0000259" key="2">
    <source>
        <dbReference type="PROSITE" id="PS50181"/>
    </source>
</evidence>
<evidence type="ECO:0000313" key="3">
    <source>
        <dbReference type="EMBL" id="CCX04937.1"/>
    </source>
</evidence>
<gene>
    <name evidence="3" type="ORF">PCON_04077</name>
</gene>
<dbReference type="InterPro" id="IPR036047">
    <property type="entry name" value="F-box-like_dom_sf"/>
</dbReference>
<dbReference type="PROSITE" id="PS50181">
    <property type="entry name" value="FBOX"/>
    <property type="match status" value="1"/>
</dbReference>
<accession>U4KUZ1</accession>
<dbReference type="STRING" id="1076935.U4KUZ1"/>
<dbReference type="SUPFAM" id="SSF81383">
    <property type="entry name" value="F-box domain"/>
    <property type="match status" value="1"/>
</dbReference>
<keyword evidence="4" id="KW-1185">Reference proteome</keyword>
<evidence type="ECO:0000313" key="4">
    <source>
        <dbReference type="Proteomes" id="UP000018144"/>
    </source>
</evidence>
<dbReference type="EMBL" id="HF935221">
    <property type="protein sequence ID" value="CCX04937.1"/>
    <property type="molecule type" value="Genomic_DNA"/>
</dbReference>
<dbReference type="Proteomes" id="UP000018144">
    <property type="component" value="Unassembled WGS sequence"/>
</dbReference>
<name>U4KUZ1_PYROM</name>
<sequence length="445" mass="50656">MAAASEPMATNTSALSSNRRCASRIPKGHSGKMARFTIYCGICAAPLNNCLIPSEEDEYDEFLANVAQEVEETGERVISLEDVKWLDRCIVIGVKEAGDEFELSHEQTASEGERGSYLTEHGTEFDGMITLPRDYEQAYQWSYGDEDEDDTYGSLGDNDDWGNGGGDNGNGDLNDEGEYGGYYGNYDGYDNNGEDQDKRDWSENYGGPGKSYITIPKSGRLAVHELCYQVFKHAVRFTCPSAEHETVSLDAQAEVLTKMEYHDGGFEKDKDLRGQHWKGNVTSDSWCVANPVHCEALLDYFWKPPQPNYTYDILTDAWQPDSVQSNLHALPLEVIGEILKHLPRKDALNFRIASRTAAAVPLVQEFWRARIVHDAPWLWEIRERQIMESKVDWRSMYEELVVDKYNPKFRGLRNRERIWKIVTPLAEKCWEVEEKLLSSEYGFSV</sequence>
<evidence type="ECO:0000256" key="1">
    <source>
        <dbReference type="SAM" id="MobiDB-lite"/>
    </source>
</evidence>
<feature type="domain" description="F-box" evidence="2">
    <location>
        <begin position="324"/>
        <end position="370"/>
    </location>
</feature>
<proteinExistence type="predicted"/>
<organism evidence="3 4">
    <name type="scientific">Pyronema omphalodes (strain CBS 100304)</name>
    <name type="common">Pyronema confluens</name>
    <dbReference type="NCBI Taxonomy" id="1076935"/>
    <lineage>
        <taxon>Eukaryota</taxon>
        <taxon>Fungi</taxon>
        <taxon>Dikarya</taxon>
        <taxon>Ascomycota</taxon>
        <taxon>Pezizomycotina</taxon>
        <taxon>Pezizomycetes</taxon>
        <taxon>Pezizales</taxon>
        <taxon>Pyronemataceae</taxon>
        <taxon>Pyronema</taxon>
    </lineage>
</organism>
<feature type="region of interest" description="Disordered" evidence="1">
    <location>
        <begin position="145"/>
        <end position="203"/>
    </location>
</feature>
<reference evidence="3 4" key="1">
    <citation type="journal article" date="2013" name="PLoS Genet.">
        <title>The genome and development-dependent transcriptomes of Pyronema confluens: a window into fungal evolution.</title>
        <authorList>
            <person name="Traeger S."/>
            <person name="Altegoer F."/>
            <person name="Freitag M."/>
            <person name="Gabaldon T."/>
            <person name="Kempken F."/>
            <person name="Kumar A."/>
            <person name="Marcet-Houben M."/>
            <person name="Poggeler S."/>
            <person name="Stajich J.E."/>
            <person name="Nowrousian M."/>
        </authorList>
    </citation>
    <scope>NUCLEOTIDE SEQUENCE [LARGE SCALE GENOMIC DNA]</scope>
    <source>
        <strain evidence="4">CBS 100304</strain>
        <tissue evidence="3">Vegetative mycelium</tissue>
    </source>
</reference>
<protein>
    <recommendedName>
        <fullName evidence="2">F-box domain-containing protein</fullName>
    </recommendedName>
</protein>